<evidence type="ECO:0000313" key="2">
    <source>
        <dbReference type="Proteomes" id="UP000814128"/>
    </source>
</evidence>
<protein>
    <submittedName>
        <fullName evidence="1">Uncharacterized protein</fullName>
    </submittedName>
</protein>
<keyword evidence="2" id="KW-1185">Reference proteome</keyword>
<organism evidence="1 2">
    <name type="scientific">Vararia minispora EC-137</name>
    <dbReference type="NCBI Taxonomy" id="1314806"/>
    <lineage>
        <taxon>Eukaryota</taxon>
        <taxon>Fungi</taxon>
        <taxon>Dikarya</taxon>
        <taxon>Basidiomycota</taxon>
        <taxon>Agaricomycotina</taxon>
        <taxon>Agaricomycetes</taxon>
        <taxon>Russulales</taxon>
        <taxon>Lachnocladiaceae</taxon>
        <taxon>Vararia</taxon>
    </lineage>
</organism>
<proteinExistence type="predicted"/>
<reference evidence="1" key="2">
    <citation type="journal article" date="2022" name="New Phytol.">
        <title>Evolutionary transition to the ectomycorrhizal habit in the genomes of a hyperdiverse lineage of mushroom-forming fungi.</title>
        <authorList>
            <person name="Looney B."/>
            <person name="Miyauchi S."/>
            <person name="Morin E."/>
            <person name="Drula E."/>
            <person name="Courty P.E."/>
            <person name="Kohler A."/>
            <person name="Kuo A."/>
            <person name="LaButti K."/>
            <person name="Pangilinan J."/>
            <person name="Lipzen A."/>
            <person name="Riley R."/>
            <person name="Andreopoulos W."/>
            <person name="He G."/>
            <person name="Johnson J."/>
            <person name="Nolan M."/>
            <person name="Tritt A."/>
            <person name="Barry K.W."/>
            <person name="Grigoriev I.V."/>
            <person name="Nagy L.G."/>
            <person name="Hibbett D."/>
            <person name="Henrissat B."/>
            <person name="Matheny P.B."/>
            <person name="Labbe J."/>
            <person name="Martin F.M."/>
        </authorList>
    </citation>
    <scope>NUCLEOTIDE SEQUENCE</scope>
    <source>
        <strain evidence="1">EC-137</strain>
    </source>
</reference>
<gene>
    <name evidence="1" type="ORF">K488DRAFT_90034</name>
</gene>
<dbReference type="Proteomes" id="UP000814128">
    <property type="component" value="Unassembled WGS sequence"/>
</dbReference>
<accession>A0ACB8Q9C0</accession>
<comment type="caution">
    <text evidence="1">The sequence shown here is derived from an EMBL/GenBank/DDBJ whole genome shotgun (WGS) entry which is preliminary data.</text>
</comment>
<dbReference type="EMBL" id="MU273785">
    <property type="protein sequence ID" value="KAI0028173.1"/>
    <property type="molecule type" value="Genomic_DNA"/>
</dbReference>
<evidence type="ECO:0000313" key="1">
    <source>
        <dbReference type="EMBL" id="KAI0028173.1"/>
    </source>
</evidence>
<sequence length="606" mass="69835">MHGTVVPDLMLRFGKDELSQSSSSAQNQDEADEVLVQELVSQGSTRKKPDSPSSGHISSPTLTSEDRDVPEALMSKGKGKEVDRQFSGTFSSSESSVDALKSPETPSPKGKEKVGPSAREDDRSDLIVAETQASTSEEVEGEVASPPPFGPLDKSRERSSTPTPTQSMYSGTPLSSPKNEGENIHRLQWCLRGGADDPEDEDELPFDLEQAIRDIHEMVDFVREGFHNSALREEERWEQQQQWQQQWEEERQQWQQQWQQQQQRQPPTANQVPRAGQPQPRLYSMKRILPNDAKEIQRMVRGCMRELFGLRGKFGPELTEDERERFEGLYEQSNGHCEPWCTAENFKLDLRGNPRSPWNISVSSVFVDYMVEVGQYMDSFATRKVLALTFFTHVKTLQRAWRQAALPSAEREHKALIHRREERCRELFNRRWRIVSRYRDVFPDLYRLMERMGPTGMSDDESGVDEENQPYSSIFLLAWQKREMRLQLSLVDTLYECHRRADRTSHRGAPPRRRLYPPNPRSSILTHPPRDQPICVFDEDWLSLQPQTWVVSFLRPNQDPAEQINFEPTERMGQYVFLASHKGIALFTEQPRAVNEAMQMANAEGN</sequence>
<reference evidence="1" key="1">
    <citation type="submission" date="2021-02" db="EMBL/GenBank/DDBJ databases">
        <authorList>
            <consortium name="DOE Joint Genome Institute"/>
            <person name="Ahrendt S."/>
            <person name="Looney B.P."/>
            <person name="Miyauchi S."/>
            <person name="Morin E."/>
            <person name="Drula E."/>
            <person name="Courty P.E."/>
            <person name="Chicoki N."/>
            <person name="Fauchery L."/>
            <person name="Kohler A."/>
            <person name="Kuo A."/>
            <person name="Labutti K."/>
            <person name="Pangilinan J."/>
            <person name="Lipzen A."/>
            <person name="Riley R."/>
            <person name="Andreopoulos W."/>
            <person name="He G."/>
            <person name="Johnson J."/>
            <person name="Barry K.W."/>
            <person name="Grigoriev I.V."/>
            <person name="Nagy L."/>
            <person name="Hibbett D."/>
            <person name="Henrissat B."/>
            <person name="Matheny P.B."/>
            <person name="Labbe J."/>
            <person name="Martin F."/>
        </authorList>
    </citation>
    <scope>NUCLEOTIDE SEQUENCE</scope>
    <source>
        <strain evidence="1">EC-137</strain>
    </source>
</reference>
<name>A0ACB8Q9C0_9AGAM</name>